<evidence type="ECO:0000313" key="1">
    <source>
        <dbReference type="EMBL" id="KKM04630.1"/>
    </source>
</evidence>
<reference evidence="1" key="1">
    <citation type="journal article" date="2015" name="Nature">
        <title>Complex archaea that bridge the gap between prokaryotes and eukaryotes.</title>
        <authorList>
            <person name="Spang A."/>
            <person name="Saw J.H."/>
            <person name="Jorgensen S.L."/>
            <person name="Zaremba-Niedzwiedzka K."/>
            <person name="Martijn J."/>
            <person name="Lind A.E."/>
            <person name="van Eijk R."/>
            <person name="Schleper C."/>
            <person name="Guy L."/>
            <person name="Ettema T.J."/>
        </authorList>
    </citation>
    <scope>NUCLEOTIDE SEQUENCE</scope>
</reference>
<accession>A0A0F9H0R5</accession>
<protein>
    <submittedName>
        <fullName evidence="1">Uncharacterized protein</fullName>
    </submittedName>
</protein>
<proteinExistence type="predicted"/>
<name>A0A0F9H0R5_9ZZZZ</name>
<comment type="caution">
    <text evidence="1">The sequence shown here is derived from an EMBL/GenBank/DDBJ whole genome shotgun (WGS) entry which is preliminary data.</text>
</comment>
<dbReference type="AlphaFoldDB" id="A0A0F9H0R5"/>
<sequence length="73" mass="9162">MIRDWFRKLCIRVQFRLEHHEWPREVFTWHDRLFILGERTLYEIFEGHNGETVMTCRTYLDPEFNLESYMEHG</sequence>
<dbReference type="EMBL" id="LAZR01016410">
    <property type="protein sequence ID" value="KKM04630.1"/>
    <property type="molecule type" value="Genomic_DNA"/>
</dbReference>
<gene>
    <name evidence="1" type="ORF">LCGC14_1762250</name>
</gene>
<organism evidence="1">
    <name type="scientific">marine sediment metagenome</name>
    <dbReference type="NCBI Taxonomy" id="412755"/>
    <lineage>
        <taxon>unclassified sequences</taxon>
        <taxon>metagenomes</taxon>
        <taxon>ecological metagenomes</taxon>
    </lineage>
</organism>